<feature type="domain" description="Glyceraldehyde 3-phosphate dehydrogenase NAD(P) binding" evidence="3">
    <location>
        <begin position="3"/>
        <end position="156"/>
    </location>
</feature>
<dbReference type="Gene3D" id="3.40.50.720">
    <property type="entry name" value="NAD(P)-binding Rossmann-like Domain"/>
    <property type="match status" value="1"/>
</dbReference>
<dbReference type="RefSeq" id="WP_251593506.1">
    <property type="nucleotide sequence ID" value="NZ_JAMLJI010000002.1"/>
</dbReference>
<dbReference type="Pfam" id="PF02800">
    <property type="entry name" value="Gp_dh_C"/>
    <property type="match status" value="1"/>
</dbReference>
<protein>
    <submittedName>
        <fullName evidence="4">Glyceraldehyde 3-phosphate dehydrogenase NAD-binding domain-containing protein</fullName>
    </submittedName>
</protein>
<comment type="similarity">
    <text evidence="2">Belongs to the glyceraldehyde-3-phosphate dehydrogenase family.</text>
</comment>
<dbReference type="Pfam" id="PF00044">
    <property type="entry name" value="Gp_dh_N"/>
    <property type="match status" value="1"/>
</dbReference>
<keyword evidence="5" id="KW-1185">Reference proteome</keyword>
<evidence type="ECO:0000313" key="4">
    <source>
        <dbReference type="EMBL" id="MDR5894468.1"/>
    </source>
</evidence>
<dbReference type="InterPro" id="IPR036291">
    <property type="entry name" value="NAD(P)-bd_dom_sf"/>
</dbReference>
<evidence type="ECO:0000259" key="3">
    <source>
        <dbReference type="SMART" id="SM00846"/>
    </source>
</evidence>
<dbReference type="Gene3D" id="3.30.360.10">
    <property type="entry name" value="Dihydrodipicolinate Reductase, domain 2"/>
    <property type="match status" value="1"/>
</dbReference>
<name>A0ABU1GR13_9GAMM</name>
<dbReference type="PIRSF" id="PIRSF000149">
    <property type="entry name" value="GAP_DH"/>
    <property type="match status" value="1"/>
</dbReference>
<dbReference type="InterPro" id="IPR020828">
    <property type="entry name" value="GlycerAld_3-P_DH_NAD(P)-bd"/>
</dbReference>
<dbReference type="SUPFAM" id="SSF55347">
    <property type="entry name" value="Glyceraldehyde-3-phosphate dehydrogenase-like, C-terminal domain"/>
    <property type="match status" value="1"/>
</dbReference>
<dbReference type="InterPro" id="IPR020829">
    <property type="entry name" value="GlycerAld_3-P_DH_cat"/>
</dbReference>
<gene>
    <name evidence="4" type="ORF">QC825_00105</name>
</gene>
<sequence length="339" mass="37315">MRYRIAINGYGRIGRSVLRALFENRLDDRFEVVAINDLAAPDALAYLTRFDSTHGRFPGSVELEHGALMIDDHPPIRLLREPSVTLLPWASESIDLVFECSGYSSTREYGEQHLAAGAGKLLFSNPARDDVDATIIDGVNHDTLMPDARIVSTGSCTTNALIPILTELDRTFGVAHGATTTMHSAMNDQPVIDAANGNDLRRTRSALSSMVPVSTSLDIGIARLMPHLAGRFECLHIRVPTINVSMIDMAITLESDVDTATINACLEHAARTHLKGRLGFTDEPVASIDFNHDTRSSIVDGTQTRVAGKRLVKLVCWFDNEWGYANRMLDVAQRWVDLC</sequence>
<evidence type="ECO:0000256" key="1">
    <source>
        <dbReference type="ARBA" id="ARBA00023002"/>
    </source>
</evidence>
<dbReference type="SMART" id="SM00846">
    <property type="entry name" value="Gp_dh_N"/>
    <property type="match status" value="1"/>
</dbReference>
<evidence type="ECO:0000313" key="5">
    <source>
        <dbReference type="Proteomes" id="UP001269375"/>
    </source>
</evidence>
<proteinExistence type="inferred from homology"/>
<dbReference type="PANTHER" id="PTHR43148">
    <property type="entry name" value="GLYCERALDEHYDE-3-PHOSPHATE DEHYDROGENASE 2"/>
    <property type="match status" value="1"/>
</dbReference>
<reference evidence="4 5" key="1">
    <citation type="submission" date="2023-04" db="EMBL/GenBank/DDBJ databases">
        <title>A long-awaited taxogenomic arrangement of the family Halomonadaceae.</title>
        <authorList>
            <person name="De La Haba R."/>
            <person name="Chuvochina M."/>
            <person name="Wittouck S."/>
            <person name="Arahal D.R."/>
            <person name="Sanchez-Porro C."/>
            <person name="Hugenholtz P."/>
            <person name="Ventosa A."/>
        </authorList>
    </citation>
    <scope>NUCLEOTIDE SEQUENCE [LARGE SCALE GENOMIC DNA]</scope>
    <source>
        <strain evidence="4 5">DSM 22428</strain>
    </source>
</reference>
<comment type="caution">
    <text evidence="4">The sequence shown here is derived from an EMBL/GenBank/DDBJ whole genome shotgun (WGS) entry which is preliminary data.</text>
</comment>
<accession>A0ABU1GR13</accession>
<keyword evidence="1" id="KW-0560">Oxidoreductase</keyword>
<dbReference type="EMBL" id="JARWAO010000001">
    <property type="protein sequence ID" value="MDR5894468.1"/>
    <property type="molecule type" value="Genomic_DNA"/>
</dbReference>
<dbReference type="PRINTS" id="PR00078">
    <property type="entry name" value="G3PDHDRGNASE"/>
</dbReference>
<evidence type="ECO:0000256" key="2">
    <source>
        <dbReference type="RuleBase" id="RU000397"/>
    </source>
</evidence>
<organism evidence="4 5">
    <name type="scientific">Larsenimonas suaedae</name>
    <dbReference type="NCBI Taxonomy" id="1851019"/>
    <lineage>
        <taxon>Bacteria</taxon>
        <taxon>Pseudomonadati</taxon>
        <taxon>Pseudomonadota</taxon>
        <taxon>Gammaproteobacteria</taxon>
        <taxon>Oceanospirillales</taxon>
        <taxon>Halomonadaceae</taxon>
        <taxon>Larsenimonas</taxon>
    </lineage>
</organism>
<dbReference type="Proteomes" id="UP001269375">
    <property type="component" value="Unassembled WGS sequence"/>
</dbReference>
<dbReference type="InterPro" id="IPR020831">
    <property type="entry name" value="GlycerAld/Erythrose_P_DH"/>
</dbReference>
<dbReference type="SUPFAM" id="SSF51735">
    <property type="entry name" value="NAD(P)-binding Rossmann-fold domains"/>
    <property type="match status" value="1"/>
</dbReference>